<evidence type="ECO:0000313" key="1">
    <source>
        <dbReference type="EMBL" id="KAI9381311.1"/>
    </source>
</evidence>
<comment type="caution">
    <text evidence="1">The sequence shown here is derived from an EMBL/GenBank/DDBJ whole genome shotgun (WGS) entry which is preliminary data.</text>
</comment>
<sequence length="197" mass="22121">MTFQSHSSLTTLNYPSTSALHNTPNMFDKTPQSSFCYGNSMIRACAQAHIFEDALLIKIKIVNGEIKPDSLLLHSVLISSVLVVATQLENVGSATEMHGYRGFVGLGLRVFKNIPNRNILSYKFNNLSFGLGFHATFSLSACCHIGLDEFCSHDRIEHYFYIAKLLRMEGDVEHMLLSLKQPLDCGMQVALMPWCKW</sequence>
<protein>
    <submittedName>
        <fullName evidence="1">Uncharacterized protein</fullName>
    </submittedName>
</protein>
<accession>A0ACC0RXE8</accession>
<gene>
    <name evidence="1" type="ORF">POPTR_015G082283v4</name>
</gene>
<proteinExistence type="predicted"/>
<keyword evidence="2" id="KW-1185">Reference proteome</keyword>
<organism evidence="1 2">
    <name type="scientific">Populus trichocarpa</name>
    <name type="common">Western balsam poplar</name>
    <name type="synonym">Populus balsamifera subsp. trichocarpa</name>
    <dbReference type="NCBI Taxonomy" id="3694"/>
    <lineage>
        <taxon>Eukaryota</taxon>
        <taxon>Viridiplantae</taxon>
        <taxon>Streptophyta</taxon>
        <taxon>Embryophyta</taxon>
        <taxon>Tracheophyta</taxon>
        <taxon>Spermatophyta</taxon>
        <taxon>Magnoliopsida</taxon>
        <taxon>eudicotyledons</taxon>
        <taxon>Gunneridae</taxon>
        <taxon>Pentapetalae</taxon>
        <taxon>rosids</taxon>
        <taxon>fabids</taxon>
        <taxon>Malpighiales</taxon>
        <taxon>Salicaceae</taxon>
        <taxon>Saliceae</taxon>
        <taxon>Populus</taxon>
    </lineage>
</organism>
<reference evidence="1 2" key="1">
    <citation type="journal article" date="2006" name="Science">
        <title>The genome of black cottonwood, Populus trichocarpa (Torr. &amp; Gray).</title>
        <authorList>
            <person name="Tuskan G.A."/>
            <person name="Difazio S."/>
            <person name="Jansson S."/>
            <person name="Bohlmann J."/>
            <person name="Grigoriev I."/>
            <person name="Hellsten U."/>
            <person name="Putnam N."/>
            <person name="Ralph S."/>
            <person name="Rombauts S."/>
            <person name="Salamov A."/>
            <person name="Schein J."/>
            <person name="Sterck L."/>
            <person name="Aerts A."/>
            <person name="Bhalerao R.R."/>
            <person name="Bhalerao R.P."/>
            <person name="Blaudez D."/>
            <person name="Boerjan W."/>
            <person name="Brun A."/>
            <person name="Brunner A."/>
            <person name="Busov V."/>
            <person name="Campbell M."/>
            <person name="Carlson J."/>
            <person name="Chalot M."/>
            <person name="Chapman J."/>
            <person name="Chen G.L."/>
            <person name="Cooper D."/>
            <person name="Coutinho P.M."/>
            <person name="Couturier J."/>
            <person name="Covert S."/>
            <person name="Cronk Q."/>
            <person name="Cunningham R."/>
            <person name="Davis J."/>
            <person name="Degroeve S."/>
            <person name="Dejardin A."/>
            <person name="Depamphilis C."/>
            <person name="Detter J."/>
            <person name="Dirks B."/>
            <person name="Dubchak I."/>
            <person name="Duplessis S."/>
            <person name="Ehlting J."/>
            <person name="Ellis B."/>
            <person name="Gendler K."/>
            <person name="Goodstein D."/>
            <person name="Gribskov M."/>
            <person name="Grimwood J."/>
            <person name="Groover A."/>
            <person name="Gunter L."/>
            <person name="Hamberger B."/>
            <person name="Heinze B."/>
            <person name="Helariutta Y."/>
            <person name="Henrissat B."/>
            <person name="Holligan D."/>
            <person name="Holt R."/>
            <person name="Huang W."/>
            <person name="Islam-Faridi N."/>
            <person name="Jones S."/>
            <person name="Jones-Rhoades M."/>
            <person name="Jorgensen R."/>
            <person name="Joshi C."/>
            <person name="Kangasjarvi J."/>
            <person name="Karlsson J."/>
            <person name="Kelleher C."/>
            <person name="Kirkpatrick R."/>
            <person name="Kirst M."/>
            <person name="Kohler A."/>
            <person name="Kalluri U."/>
            <person name="Larimer F."/>
            <person name="Leebens-Mack J."/>
            <person name="Leple J.C."/>
            <person name="Locascio P."/>
            <person name="Lou Y."/>
            <person name="Lucas S."/>
            <person name="Martin F."/>
            <person name="Montanini B."/>
            <person name="Napoli C."/>
            <person name="Nelson D.R."/>
            <person name="Nelson C."/>
            <person name="Nieminen K."/>
            <person name="Nilsson O."/>
            <person name="Pereda V."/>
            <person name="Peter G."/>
            <person name="Philippe R."/>
            <person name="Pilate G."/>
            <person name="Poliakov A."/>
            <person name="Razumovskaya J."/>
            <person name="Richardson P."/>
            <person name="Rinaldi C."/>
            <person name="Ritland K."/>
            <person name="Rouze P."/>
            <person name="Ryaboy D."/>
            <person name="Schmutz J."/>
            <person name="Schrader J."/>
            <person name="Segerman B."/>
            <person name="Shin H."/>
            <person name="Siddiqui A."/>
            <person name="Sterky F."/>
            <person name="Terry A."/>
            <person name="Tsai C.J."/>
            <person name="Uberbacher E."/>
            <person name="Unneberg P."/>
            <person name="Vahala J."/>
            <person name="Wall K."/>
            <person name="Wessler S."/>
            <person name="Yang G."/>
            <person name="Yin T."/>
            <person name="Douglas C."/>
            <person name="Marra M."/>
            <person name="Sandberg G."/>
            <person name="Van de Peer Y."/>
            <person name="Rokhsar D."/>
        </authorList>
    </citation>
    <scope>NUCLEOTIDE SEQUENCE [LARGE SCALE GENOMIC DNA]</scope>
    <source>
        <strain evidence="2">cv. Nisqually</strain>
    </source>
</reference>
<evidence type="ECO:0000313" key="2">
    <source>
        <dbReference type="Proteomes" id="UP000006729"/>
    </source>
</evidence>
<name>A0ACC0RXE8_POPTR</name>
<dbReference type="Proteomes" id="UP000006729">
    <property type="component" value="Chromosome 15"/>
</dbReference>
<dbReference type="EMBL" id="CM009304">
    <property type="protein sequence ID" value="KAI9381311.1"/>
    <property type="molecule type" value="Genomic_DNA"/>
</dbReference>